<gene>
    <name evidence="4" type="ORF">L323_09190</name>
</gene>
<dbReference type="Gene3D" id="3.40.50.360">
    <property type="match status" value="1"/>
</dbReference>
<dbReference type="RefSeq" id="WP_020815379.1">
    <property type="nucleotide sequence ID" value="NZ_ATAY01000030.1"/>
</dbReference>
<dbReference type="InterPro" id="IPR051796">
    <property type="entry name" value="ISF_SsuE-like"/>
</dbReference>
<organism evidence="4 5">
    <name type="scientific">Ruminiclostridium papyrosolvens C7</name>
    <dbReference type="NCBI Taxonomy" id="1330534"/>
    <lineage>
        <taxon>Bacteria</taxon>
        <taxon>Bacillati</taxon>
        <taxon>Bacillota</taxon>
        <taxon>Clostridia</taxon>
        <taxon>Eubacteriales</taxon>
        <taxon>Oscillospiraceae</taxon>
        <taxon>Ruminiclostridium</taxon>
    </lineage>
</organism>
<evidence type="ECO:0000313" key="4">
    <source>
        <dbReference type="EMBL" id="EPR12215.1"/>
    </source>
</evidence>
<dbReference type="PATRIC" id="fig|1330534.3.peg.1829"/>
<reference evidence="4 5" key="1">
    <citation type="journal article" date="2013" name="Genome Announc.">
        <title>Draft Genome Sequence of the Cellulolytic Bacterium Clostridium papyrosolvens C7 (ATCC 700395).</title>
        <authorList>
            <person name="Zepeda V."/>
            <person name="Dassa B."/>
            <person name="Borovok I."/>
            <person name="Lamed R."/>
            <person name="Bayer E.A."/>
            <person name="Cate J.H."/>
        </authorList>
    </citation>
    <scope>NUCLEOTIDE SEQUENCE [LARGE SCALE GENOMIC DNA]</scope>
    <source>
        <strain evidence="4 5">C7</strain>
    </source>
</reference>
<keyword evidence="1" id="KW-0285">Flavoprotein</keyword>
<dbReference type="InterPro" id="IPR029039">
    <property type="entry name" value="Flavoprotein-like_sf"/>
</dbReference>
<keyword evidence="2" id="KW-0288">FMN</keyword>
<dbReference type="PANTHER" id="PTHR43278">
    <property type="entry name" value="NAD(P)H-DEPENDENT FMN-CONTAINING OXIDOREDUCTASE YWQN-RELATED"/>
    <property type="match status" value="1"/>
</dbReference>
<dbReference type="AlphaFoldDB" id="U4R1W2"/>
<evidence type="ECO:0000313" key="5">
    <source>
        <dbReference type="Proteomes" id="UP000016860"/>
    </source>
</evidence>
<comment type="caution">
    <text evidence="4">The sequence shown here is derived from an EMBL/GenBank/DDBJ whole genome shotgun (WGS) entry which is preliminary data.</text>
</comment>
<evidence type="ECO:0000256" key="2">
    <source>
        <dbReference type="ARBA" id="ARBA00022643"/>
    </source>
</evidence>
<name>U4R1W2_9FIRM</name>
<dbReference type="SUPFAM" id="SSF52218">
    <property type="entry name" value="Flavoproteins"/>
    <property type="match status" value="1"/>
</dbReference>
<dbReference type="InterPro" id="IPR003680">
    <property type="entry name" value="Flavodoxin_fold"/>
</dbReference>
<accession>U4R1W2</accession>
<dbReference type="PANTHER" id="PTHR43278:SF2">
    <property type="entry name" value="IRON-SULFUR FLAVOPROTEIN"/>
    <property type="match status" value="1"/>
</dbReference>
<evidence type="ECO:0000256" key="1">
    <source>
        <dbReference type="ARBA" id="ARBA00022630"/>
    </source>
</evidence>
<proteinExistence type="predicted"/>
<feature type="domain" description="Flavodoxin-like fold" evidence="3">
    <location>
        <begin position="9"/>
        <end position="114"/>
    </location>
</feature>
<dbReference type="Pfam" id="PF02525">
    <property type="entry name" value="Flavodoxin_2"/>
    <property type="match status" value="1"/>
</dbReference>
<dbReference type="STRING" id="1330534.L323_09190"/>
<dbReference type="OrthoDB" id="9805976at2"/>
<dbReference type="Proteomes" id="UP000016860">
    <property type="component" value="Unassembled WGS sequence"/>
</dbReference>
<evidence type="ECO:0000259" key="3">
    <source>
        <dbReference type="Pfam" id="PF02525"/>
    </source>
</evidence>
<sequence length="243" mass="27675">MNQKNNKVNILVINGSPKGINSNTLKITNAFLDGIKVKYQGFAKIDMVVVSTSNINHCKGCFCCWTSTPGKCIINDDMTQILSKIINANIIVWSFPLYYYGMPSKVKALLDRNLPLLLPYITNRDDGGSNHPFRYKSKHAEIILISTCGFYSTINNYEALIKQFDILYGTNYTKIICPEGELFSQKQLSNRINEYLLYVKQAGEEYAFNRSFSDETEQKLNSLLCPPKTFVKFADNSWNIKNI</sequence>
<protein>
    <recommendedName>
        <fullName evidence="3">Flavodoxin-like fold domain-containing protein</fullName>
    </recommendedName>
</protein>
<dbReference type="EMBL" id="ATAY01000030">
    <property type="protein sequence ID" value="EPR12215.1"/>
    <property type="molecule type" value="Genomic_DNA"/>
</dbReference>